<gene>
    <name evidence="7" type="ORF">MFIFM68171_01162</name>
</gene>
<organism evidence="7 8">
    <name type="scientific">Madurella fahalii</name>
    <dbReference type="NCBI Taxonomy" id="1157608"/>
    <lineage>
        <taxon>Eukaryota</taxon>
        <taxon>Fungi</taxon>
        <taxon>Dikarya</taxon>
        <taxon>Ascomycota</taxon>
        <taxon>Pezizomycotina</taxon>
        <taxon>Sordariomycetes</taxon>
        <taxon>Sordariomycetidae</taxon>
        <taxon>Sordariales</taxon>
        <taxon>Sordariales incertae sedis</taxon>
        <taxon>Madurella</taxon>
    </lineage>
</organism>
<comment type="caution">
    <text evidence="7">The sequence shown here is derived from an EMBL/GenBank/DDBJ whole genome shotgun (WGS) entry which is preliminary data.</text>
</comment>
<feature type="domain" description="PDZ GRASP-type" evidence="6">
    <location>
        <begin position="27"/>
        <end position="111"/>
    </location>
</feature>
<evidence type="ECO:0000256" key="1">
    <source>
        <dbReference type="ARBA" id="ARBA00004394"/>
    </source>
</evidence>
<feature type="region of interest" description="Disordered" evidence="5">
    <location>
        <begin position="216"/>
        <end position="348"/>
    </location>
</feature>
<keyword evidence="8" id="KW-1185">Reference proteome</keyword>
<evidence type="ECO:0000313" key="7">
    <source>
        <dbReference type="EMBL" id="GAB1310952.1"/>
    </source>
</evidence>
<reference evidence="7 8" key="1">
    <citation type="submission" date="2024-09" db="EMBL/GenBank/DDBJ databases">
        <title>Itraconazole resistance in Madurella fahalii resulting from another homologue of gene encoding cytochrome P450 14-alpha sterol demethylase (CYP51).</title>
        <authorList>
            <person name="Yoshioka I."/>
            <person name="Fahal A.H."/>
            <person name="Kaneko S."/>
            <person name="Yaguchi T."/>
        </authorList>
    </citation>
    <scope>NUCLEOTIDE SEQUENCE [LARGE SCALE GENOMIC DNA]</scope>
    <source>
        <strain evidence="7 8">IFM 68171</strain>
    </source>
</reference>
<feature type="domain" description="PDZ GRASP-type" evidence="6">
    <location>
        <begin position="116"/>
        <end position="205"/>
    </location>
</feature>
<proteinExistence type="predicted"/>
<comment type="subcellular location">
    <subcellularLocation>
        <location evidence="1">Golgi apparatus membrane</location>
    </subcellularLocation>
</comment>
<dbReference type="Gene3D" id="2.30.42.10">
    <property type="match status" value="2"/>
</dbReference>
<dbReference type="InterPro" id="IPR024958">
    <property type="entry name" value="GRASP_PDZ"/>
</dbReference>
<feature type="compositionally biased region" description="Basic residues" evidence="5">
    <location>
        <begin position="281"/>
        <end position="291"/>
    </location>
</feature>
<dbReference type="PANTHER" id="PTHR12893:SF0">
    <property type="entry name" value="GRASP65"/>
    <property type="match status" value="1"/>
</dbReference>
<evidence type="ECO:0000259" key="6">
    <source>
        <dbReference type="PROSITE" id="PS51865"/>
    </source>
</evidence>
<dbReference type="EMBL" id="BAAFSV010000001">
    <property type="protein sequence ID" value="GAB1310952.1"/>
    <property type="molecule type" value="Genomic_DNA"/>
</dbReference>
<keyword evidence="3" id="KW-0333">Golgi apparatus</keyword>
<dbReference type="GeneID" id="98171907"/>
<evidence type="ECO:0000313" key="8">
    <source>
        <dbReference type="Proteomes" id="UP001628179"/>
    </source>
</evidence>
<sequence length="348" mass="37037">MFNALNRFISRLDGDVPPITRENHGAFGFQVLRNTNLQLAIEPWFDFVVGINGRMIDDSDPVLFAQEVRNCAGGSVMLGLWSAKGQRTRALHIPVPADTASLGLTLQWTPLSVVSNIWHVLDVPPNSPADTAGLLPFSDYILGTPEGVLHGEGGLSELVEDHIGRPLRLYVYNNEYNVTREVTIQPSRDWGGEGALGCVLGYGALHRLPAPLSEPVQAPGETLFDGDSAAQGQCIPAAGGASPTTFIPAATATPPPPSADFLVPAQMVGSPGPPPGGAPPRGKKKERHHHAGPNLMDDYFKEQEKKSRELDNAPSRTNSPLPPPPKAGPPRGPPRTGSVPPREAEGGE</sequence>
<feature type="compositionally biased region" description="Basic and acidic residues" evidence="5">
    <location>
        <begin position="298"/>
        <end position="311"/>
    </location>
</feature>
<protein>
    <submittedName>
        <fullName evidence="7">PDZ GRASP-type domain-containing protein</fullName>
    </submittedName>
</protein>
<evidence type="ECO:0000256" key="4">
    <source>
        <dbReference type="ARBA" id="ARBA00023136"/>
    </source>
</evidence>
<feature type="compositionally biased region" description="Low complexity" evidence="5">
    <location>
        <begin position="241"/>
        <end position="252"/>
    </location>
</feature>
<dbReference type="InterPro" id="IPR007583">
    <property type="entry name" value="GRASP55_65"/>
</dbReference>
<dbReference type="InterPro" id="IPR036034">
    <property type="entry name" value="PDZ_sf"/>
</dbReference>
<dbReference type="Pfam" id="PF04495">
    <property type="entry name" value="GRASP55_65"/>
    <property type="match status" value="1"/>
</dbReference>
<accession>A0ABQ0FZN3</accession>
<dbReference type="PANTHER" id="PTHR12893">
    <property type="entry name" value="GOLGI REASSEMBLY STACKING PROTEIN GRASP"/>
    <property type="match status" value="1"/>
</dbReference>
<evidence type="ECO:0000256" key="5">
    <source>
        <dbReference type="SAM" id="MobiDB-lite"/>
    </source>
</evidence>
<dbReference type="PROSITE" id="PS51865">
    <property type="entry name" value="PDZ_GRASP"/>
    <property type="match status" value="2"/>
</dbReference>
<evidence type="ECO:0000256" key="2">
    <source>
        <dbReference type="ARBA" id="ARBA00022737"/>
    </source>
</evidence>
<keyword evidence="2" id="KW-0677">Repeat</keyword>
<feature type="compositionally biased region" description="Pro residues" evidence="5">
    <location>
        <begin position="320"/>
        <end position="333"/>
    </location>
</feature>
<dbReference type="SUPFAM" id="SSF50156">
    <property type="entry name" value="PDZ domain-like"/>
    <property type="match status" value="1"/>
</dbReference>
<evidence type="ECO:0000256" key="3">
    <source>
        <dbReference type="ARBA" id="ARBA00023034"/>
    </source>
</evidence>
<keyword evidence="4" id="KW-0472">Membrane</keyword>
<name>A0ABQ0FZN3_9PEZI</name>
<dbReference type="RefSeq" id="XP_070912685.1">
    <property type="nucleotide sequence ID" value="XM_071056584.1"/>
</dbReference>
<dbReference type="Proteomes" id="UP001628179">
    <property type="component" value="Unassembled WGS sequence"/>
</dbReference>